<sequence length="47" mass="5603">MINENYDELLETSKKYQRIYLGENEPKVKGHEKEAKSKRSKNEKGVY</sequence>
<proteinExistence type="predicted"/>
<feature type="region of interest" description="Disordered" evidence="1">
    <location>
        <begin position="23"/>
        <end position="47"/>
    </location>
</feature>
<evidence type="ECO:0000313" key="3">
    <source>
        <dbReference type="Proteomes" id="UP001516662"/>
    </source>
</evidence>
<comment type="caution">
    <text evidence="2">The sequence shown here is derived from an EMBL/GenBank/DDBJ whole genome shotgun (WGS) entry which is preliminary data.</text>
</comment>
<name>A0ABR9QFF0_9BACI</name>
<gene>
    <name evidence="2" type="ORF">IMZ08_02745</name>
</gene>
<feature type="compositionally biased region" description="Basic and acidic residues" evidence="1">
    <location>
        <begin position="24"/>
        <end position="47"/>
    </location>
</feature>
<reference evidence="2 3" key="1">
    <citation type="submission" date="2020-10" db="EMBL/GenBank/DDBJ databases">
        <title>Bacillus sp. HD4P25, an endophyte from a halophyte.</title>
        <authorList>
            <person name="Sun J.-Q."/>
        </authorList>
    </citation>
    <scope>NUCLEOTIDE SEQUENCE [LARGE SCALE GENOMIC DNA]</scope>
    <source>
        <strain evidence="2 3">YIM 93174</strain>
    </source>
</reference>
<evidence type="ECO:0000256" key="1">
    <source>
        <dbReference type="SAM" id="MobiDB-lite"/>
    </source>
</evidence>
<evidence type="ECO:0000313" key="2">
    <source>
        <dbReference type="EMBL" id="MBE4906974.1"/>
    </source>
</evidence>
<accession>A0ABR9QFF0</accession>
<dbReference type="RefSeq" id="WP_193534458.1">
    <property type="nucleotide sequence ID" value="NZ_JADCLJ010000007.1"/>
</dbReference>
<protein>
    <submittedName>
        <fullName evidence="2">Uncharacterized protein</fullName>
    </submittedName>
</protein>
<dbReference type="Proteomes" id="UP001516662">
    <property type="component" value="Unassembled WGS sequence"/>
</dbReference>
<dbReference type="EMBL" id="JADCLJ010000007">
    <property type="protein sequence ID" value="MBE4906974.1"/>
    <property type="molecule type" value="Genomic_DNA"/>
</dbReference>
<organism evidence="2 3">
    <name type="scientific">Litchfieldia luteola</name>
    <dbReference type="NCBI Taxonomy" id="682179"/>
    <lineage>
        <taxon>Bacteria</taxon>
        <taxon>Bacillati</taxon>
        <taxon>Bacillota</taxon>
        <taxon>Bacilli</taxon>
        <taxon>Bacillales</taxon>
        <taxon>Bacillaceae</taxon>
        <taxon>Litchfieldia</taxon>
    </lineage>
</organism>
<keyword evidence="3" id="KW-1185">Reference proteome</keyword>